<comment type="catalytic activity">
    <reaction evidence="2">
        <text>IMP + diphosphate = hypoxanthine + 5-phospho-alpha-D-ribose 1-diphosphate</text>
        <dbReference type="Rhea" id="RHEA:17973"/>
        <dbReference type="ChEBI" id="CHEBI:17368"/>
        <dbReference type="ChEBI" id="CHEBI:33019"/>
        <dbReference type="ChEBI" id="CHEBI:58017"/>
        <dbReference type="ChEBI" id="CHEBI:58053"/>
        <dbReference type="EC" id="2.4.2.8"/>
    </reaction>
    <physiologicalReaction direction="right-to-left" evidence="2">
        <dbReference type="Rhea" id="RHEA:17975"/>
    </physiologicalReaction>
</comment>
<evidence type="ECO:0000313" key="4">
    <source>
        <dbReference type="EMBL" id="GGB14091.1"/>
    </source>
</evidence>
<evidence type="ECO:0000313" key="5">
    <source>
        <dbReference type="Proteomes" id="UP000651977"/>
    </source>
</evidence>
<name>A0ABQ1I3W0_9ALTE</name>
<dbReference type="InterPro" id="IPR029057">
    <property type="entry name" value="PRTase-like"/>
</dbReference>
<dbReference type="InterPro" id="IPR050408">
    <property type="entry name" value="HGPRT"/>
</dbReference>
<dbReference type="CDD" id="cd06223">
    <property type="entry name" value="PRTases_typeI"/>
    <property type="match status" value="1"/>
</dbReference>
<proteinExistence type="predicted"/>
<gene>
    <name evidence="4" type="ORF">GCM10007414_29360</name>
</gene>
<dbReference type="PANTHER" id="PTHR43340">
    <property type="entry name" value="HYPOXANTHINE-GUANINE PHOSPHORIBOSYLTRANSFERASE"/>
    <property type="match status" value="1"/>
</dbReference>
<dbReference type="Pfam" id="PF00156">
    <property type="entry name" value="Pribosyltran"/>
    <property type="match status" value="1"/>
</dbReference>
<dbReference type="Gene3D" id="3.40.50.2020">
    <property type="match status" value="1"/>
</dbReference>
<organism evidence="4 5">
    <name type="scientific">Agarivorans gilvus</name>
    <dbReference type="NCBI Taxonomy" id="680279"/>
    <lineage>
        <taxon>Bacteria</taxon>
        <taxon>Pseudomonadati</taxon>
        <taxon>Pseudomonadota</taxon>
        <taxon>Gammaproteobacteria</taxon>
        <taxon>Alteromonadales</taxon>
        <taxon>Alteromonadaceae</taxon>
        <taxon>Agarivorans</taxon>
    </lineage>
</organism>
<sequence length="176" mass="19441">MQQHVIGDTLFSSQQISAGVAQVARQLNQHYQGQSVVVISVVPGGILFTADLVRQLEFDLAMDYIACPHTPGDRDNQSPIVYQQTLSIANKPVLVVDDALESGSTMQRLVTYLSKYSPSSLAIATLLVKPSRVNIPCPQYYAYELANDDLLVGYGLPWQQRYRNLPFIATVLQGEV</sequence>
<dbReference type="EMBL" id="BMDY01000019">
    <property type="protein sequence ID" value="GGB14091.1"/>
    <property type="molecule type" value="Genomic_DNA"/>
</dbReference>
<evidence type="ECO:0000259" key="3">
    <source>
        <dbReference type="Pfam" id="PF00156"/>
    </source>
</evidence>
<dbReference type="RefSeq" id="WP_188407507.1">
    <property type="nucleotide sequence ID" value="NZ_BMDY01000019.1"/>
</dbReference>
<comment type="caution">
    <text evidence="4">The sequence shown here is derived from an EMBL/GenBank/DDBJ whole genome shotgun (WGS) entry which is preliminary data.</text>
</comment>
<evidence type="ECO:0000256" key="2">
    <source>
        <dbReference type="ARBA" id="ARBA00049402"/>
    </source>
</evidence>
<accession>A0ABQ1I3W0</accession>
<evidence type="ECO:0000256" key="1">
    <source>
        <dbReference type="ARBA" id="ARBA00048811"/>
    </source>
</evidence>
<feature type="domain" description="Phosphoribosyltransferase" evidence="3">
    <location>
        <begin position="9"/>
        <end position="132"/>
    </location>
</feature>
<dbReference type="InterPro" id="IPR000836">
    <property type="entry name" value="PRTase_dom"/>
</dbReference>
<dbReference type="SUPFAM" id="SSF53271">
    <property type="entry name" value="PRTase-like"/>
    <property type="match status" value="1"/>
</dbReference>
<dbReference type="GO" id="GO:0016757">
    <property type="term" value="F:glycosyltransferase activity"/>
    <property type="evidence" value="ECO:0007669"/>
    <property type="project" value="UniProtKB-KW"/>
</dbReference>
<reference evidence="5" key="1">
    <citation type="journal article" date="2019" name="Int. J. Syst. Evol. Microbiol.">
        <title>The Global Catalogue of Microorganisms (GCM) 10K type strain sequencing project: providing services to taxonomists for standard genome sequencing and annotation.</title>
        <authorList>
            <consortium name="The Broad Institute Genomics Platform"/>
            <consortium name="The Broad Institute Genome Sequencing Center for Infectious Disease"/>
            <person name="Wu L."/>
            <person name="Ma J."/>
        </authorList>
    </citation>
    <scope>NUCLEOTIDE SEQUENCE [LARGE SCALE GENOMIC DNA]</scope>
    <source>
        <strain evidence="5">CGMCC 1.10131</strain>
    </source>
</reference>
<protein>
    <submittedName>
        <fullName evidence="4">Hypoxanthine phosphoribosyltransferase</fullName>
    </submittedName>
</protein>
<dbReference type="Proteomes" id="UP000651977">
    <property type="component" value="Unassembled WGS sequence"/>
</dbReference>
<dbReference type="PANTHER" id="PTHR43340:SF1">
    <property type="entry name" value="HYPOXANTHINE PHOSPHORIBOSYLTRANSFERASE"/>
    <property type="match status" value="1"/>
</dbReference>
<keyword evidence="4" id="KW-0328">Glycosyltransferase</keyword>
<keyword evidence="5" id="KW-1185">Reference proteome</keyword>
<comment type="catalytic activity">
    <reaction evidence="1">
        <text>GMP + diphosphate = guanine + 5-phospho-alpha-D-ribose 1-diphosphate</text>
        <dbReference type="Rhea" id="RHEA:25424"/>
        <dbReference type="ChEBI" id="CHEBI:16235"/>
        <dbReference type="ChEBI" id="CHEBI:33019"/>
        <dbReference type="ChEBI" id="CHEBI:58017"/>
        <dbReference type="ChEBI" id="CHEBI:58115"/>
        <dbReference type="EC" id="2.4.2.8"/>
    </reaction>
    <physiologicalReaction direction="right-to-left" evidence="1">
        <dbReference type="Rhea" id="RHEA:25426"/>
    </physiologicalReaction>
</comment>
<keyword evidence="4" id="KW-0808">Transferase</keyword>